<reference evidence="1" key="1">
    <citation type="journal article" date="2020" name="New Phytol.">
        <title>Comparative genomics reveals dynamic genome evolution in host specialist ectomycorrhizal fungi.</title>
        <authorList>
            <person name="Lofgren L.A."/>
            <person name="Nguyen N.H."/>
            <person name="Vilgalys R."/>
            <person name="Ruytinx J."/>
            <person name="Liao H.L."/>
            <person name="Branco S."/>
            <person name="Kuo A."/>
            <person name="LaButti K."/>
            <person name="Lipzen A."/>
            <person name="Andreopoulos W."/>
            <person name="Pangilinan J."/>
            <person name="Riley R."/>
            <person name="Hundley H."/>
            <person name="Na H."/>
            <person name="Barry K."/>
            <person name="Grigoriev I.V."/>
            <person name="Stajich J.E."/>
            <person name="Kennedy P.G."/>
        </authorList>
    </citation>
    <scope>NUCLEOTIDE SEQUENCE</scope>
    <source>
        <strain evidence="1">DOB743</strain>
    </source>
</reference>
<evidence type="ECO:0000313" key="1">
    <source>
        <dbReference type="EMBL" id="KAG1770417.1"/>
    </source>
</evidence>
<dbReference type="EMBL" id="JABBWD010000065">
    <property type="protein sequence ID" value="KAG1770417.1"/>
    <property type="molecule type" value="Genomic_DNA"/>
</dbReference>
<sequence length="200" mass="22636">SDYDVLKSRMLSEIKWHSVEEFEGFKDTSIVVTKKFLRDAINESKARSFAHDTEQHFEVYRTCDFIAGKKLTLQQQKHLWKMQSTYTNDALGELPLIPGMPAMIMENENAAMSSKIVNGSRGTLKSVTYEMDSEGNRYMACALVDLPGSTLYVPSLDPGVVLILPINSGFKFPTKKTSINIRRTQLPMLPGWAFTDFKVQ</sequence>
<name>A0A9P7CXD5_9AGAM</name>
<feature type="non-terminal residue" evidence="1">
    <location>
        <position position="1"/>
    </location>
</feature>
<comment type="caution">
    <text evidence="1">The sequence shown here is derived from an EMBL/GenBank/DDBJ whole genome shotgun (WGS) entry which is preliminary data.</text>
</comment>
<feature type="non-terminal residue" evidence="1">
    <location>
        <position position="200"/>
    </location>
</feature>
<dbReference type="Proteomes" id="UP000714275">
    <property type="component" value="Unassembled WGS sequence"/>
</dbReference>
<accession>A0A9P7CXD5</accession>
<keyword evidence="2" id="KW-1185">Reference proteome</keyword>
<dbReference type="OrthoDB" id="432234at2759"/>
<dbReference type="AlphaFoldDB" id="A0A9P7CXD5"/>
<organism evidence="1 2">
    <name type="scientific">Suillus placidus</name>
    <dbReference type="NCBI Taxonomy" id="48579"/>
    <lineage>
        <taxon>Eukaryota</taxon>
        <taxon>Fungi</taxon>
        <taxon>Dikarya</taxon>
        <taxon>Basidiomycota</taxon>
        <taxon>Agaricomycotina</taxon>
        <taxon>Agaricomycetes</taxon>
        <taxon>Agaricomycetidae</taxon>
        <taxon>Boletales</taxon>
        <taxon>Suillineae</taxon>
        <taxon>Suillaceae</taxon>
        <taxon>Suillus</taxon>
    </lineage>
</organism>
<gene>
    <name evidence="1" type="ORF">EV702DRAFT_932805</name>
</gene>
<protein>
    <submittedName>
        <fullName evidence="1">Uncharacterized protein</fullName>
    </submittedName>
</protein>
<evidence type="ECO:0000313" key="2">
    <source>
        <dbReference type="Proteomes" id="UP000714275"/>
    </source>
</evidence>
<proteinExistence type="predicted"/>